<evidence type="ECO:0000256" key="11">
    <source>
        <dbReference type="ARBA" id="ARBA00023136"/>
    </source>
</evidence>
<dbReference type="GO" id="GO:0015288">
    <property type="term" value="F:porin activity"/>
    <property type="evidence" value="ECO:0007669"/>
    <property type="project" value="UniProtKB-KW"/>
</dbReference>
<evidence type="ECO:0000256" key="3">
    <source>
        <dbReference type="ARBA" id="ARBA00022448"/>
    </source>
</evidence>
<comment type="subcellular location">
    <subcellularLocation>
        <location evidence="1">Cell outer membrane</location>
        <topology evidence="1">Multi-pass membrane protein</topology>
    </subcellularLocation>
</comment>
<evidence type="ECO:0000256" key="4">
    <source>
        <dbReference type="ARBA" id="ARBA00022452"/>
    </source>
</evidence>
<reference evidence="18" key="1">
    <citation type="submission" date="2020-07" db="EMBL/GenBank/DDBJ databases">
        <title>Complete genome sequencing of Coprobacter sp. strain 2CBH44.</title>
        <authorList>
            <person name="Sakamoto M."/>
            <person name="Murakami T."/>
            <person name="Mori H."/>
        </authorList>
    </citation>
    <scope>NUCLEOTIDE SEQUENCE [LARGE SCALE GENOMIC DNA]</scope>
    <source>
        <strain evidence="18">2CBH44</strain>
    </source>
</reference>
<dbReference type="PANTHER" id="PTHR33619:SF3">
    <property type="entry name" value="POLYSACCHARIDE EXPORT PROTEIN GFCE-RELATED"/>
    <property type="match status" value="1"/>
</dbReference>
<dbReference type="Gene3D" id="3.10.560.10">
    <property type="entry name" value="Outer membrane lipoprotein wza domain like"/>
    <property type="match status" value="1"/>
</dbReference>
<feature type="domain" description="Polysaccharide export protein N-terminal" evidence="15">
    <location>
        <begin position="42"/>
        <end position="142"/>
    </location>
</feature>
<evidence type="ECO:0000256" key="2">
    <source>
        <dbReference type="ARBA" id="ARBA00009450"/>
    </source>
</evidence>
<dbReference type="KEGG" id="copr:Cop2CBH44_29560"/>
<keyword evidence="9" id="KW-0406">Ion transport</keyword>
<evidence type="ECO:0000256" key="10">
    <source>
        <dbReference type="ARBA" id="ARBA00023114"/>
    </source>
</evidence>
<keyword evidence="13" id="KW-0998">Cell outer membrane</keyword>
<dbReference type="RefSeq" id="WP_200755119.1">
    <property type="nucleotide sequence ID" value="NZ_AP023322.1"/>
</dbReference>
<evidence type="ECO:0000259" key="15">
    <source>
        <dbReference type="Pfam" id="PF02563"/>
    </source>
</evidence>
<dbReference type="AlphaFoldDB" id="A0A7G1HZZ4"/>
<evidence type="ECO:0000259" key="16">
    <source>
        <dbReference type="Pfam" id="PF22461"/>
    </source>
</evidence>
<dbReference type="InterPro" id="IPR003715">
    <property type="entry name" value="Poly_export_N"/>
</dbReference>
<dbReference type="Pfam" id="PF22461">
    <property type="entry name" value="SLBB_2"/>
    <property type="match status" value="1"/>
</dbReference>
<dbReference type="GO" id="GO:0006811">
    <property type="term" value="P:monoatomic ion transport"/>
    <property type="evidence" value="ECO:0007669"/>
    <property type="project" value="UniProtKB-KW"/>
</dbReference>
<keyword evidence="4" id="KW-1134">Transmembrane beta strand</keyword>
<organism evidence="17 18">
    <name type="scientific">Coprobacter secundus subsp. similis</name>
    <dbReference type="NCBI Taxonomy" id="2751153"/>
    <lineage>
        <taxon>Bacteria</taxon>
        <taxon>Pseudomonadati</taxon>
        <taxon>Bacteroidota</taxon>
        <taxon>Bacteroidia</taxon>
        <taxon>Bacteroidales</taxon>
        <taxon>Barnesiellaceae</taxon>
        <taxon>Coprobacter</taxon>
    </lineage>
</organism>
<keyword evidence="10" id="KW-0626">Porin</keyword>
<dbReference type="GO" id="GO:0015159">
    <property type="term" value="F:polysaccharide transmembrane transporter activity"/>
    <property type="evidence" value="ECO:0007669"/>
    <property type="project" value="InterPro"/>
</dbReference>
<dbReference type="GO" id="GO:0046930">
    <property type="term" value="C:pore complex"/>
    <property type="evidence" value="ECO:0007669"/>
    <property type="project" value="UniProtKB-KW"/>
</dbReference>
<gene>
    <name evidence="17" type="ORF">Cop2CBH44_29560</name>
</gene>
<keyword evidence="6" id="KW-0812">Transmembrane</keyword>
<evidence type="ECO:0000256" key="12">
    <source>
        <dbReference type="ARBA" id="ARBA00023139"/>
    </source>
</evidence>
<comment type="similarity">
    <text evidence="2">Belongs to the BexD/CtrA/VexA family.</text>
</comment>
<dbReference type="Proteomes" id="UP000594042">
    <property type="component" value="Chromosome"/>
</dbReference>
<keyword evidence="5" id="KW-0762">Sugar transport</keyword>
<keyword evidence="8" id="KW-0625">Polysaccharide transport</keyword>
<keyword evidence="3" id="KW-0813">Transport</keyword>
<evidence type="ECO:0000256" key="9">
    <source>
        <dbReference type="ARBA" id="ARBA00023065"/>
    </source>
</evidence>
<dbReference type="InterPro" id="IPR054765">
    <property type="entry name" value="SLBB_dom"/>
</dbReference>
<evidence type="ECO:0000256" key="1">
    <source>
        <dbReference type="ARBA" id="ARBA00004571"/>
    </source>
</evidence>
<evidence type="ECO:0000256" key="13">
    <source>
        <dbReference type="ARBA" id="ARBA00023237"/>
    </source>
</evidence>
<keyword evidence="18" id="KW-1185">Reference proteome</keyword>
<evidence type="ECO:0000256" key="5">
    <source>
        <dbReference type="ARBA" id="ARBA00022597"/>
    </source>
</evidence>
<dbReference type="PANTHER" id="PTHR33619">
    <property type="entry name" value="POLYSACCHARIDE EXPORT PROTEIN GFCE-RELATED"/>
    <property type="match status" value="1"/>
</dbReference>
<keyword evidence="12" id="KW-0564">Palmitate</keyword>
<dbReference type="EMBL" id="AP023322">
    <property type="protein sequence ID" value="BCI64603.1"/>
    <property type="molecule type" value="Genomic_DNA"/>
</dbReference>
<proteinExistence type="inferred from homology"/>
<evidence type="ECO:0000256" key="7">
    <source>
        <dbReference type="ARBA" id="ARBA00022729"/>
    </source>
</evidence>
<feature type="domain" description="SLBB" evidence="16">
    <location>
        <begin position="148"/>
        <end position="227"/>
    </location>
</feature>
<evidence type="ECO:0000313" key="18">
    <source>
        <dbReference type="Proteomes" id="UP000594042"/>
    </source>
</evidence>
<keyword evidence="7" id="KW-0732">Signal</keyword>
<dbReference type="Pfam" id="PF02563">
    <property type="entry name" value="Poly_export"/>
    <property type="match status" value="1"/>
</dbReference>
<sequence>MRIIHILFIPIIIALLCSCNSSKQVCYFQDMQPGVKETIISPQEIKIQPEDKISILVNSKDPLLTNLFNLPIISRQIGQGNNSSTGTNQGLSGYTVDTDGNIDFPVLGKIHVAGMKREEIASYIKNELISKNLVKDPVVTVEFMNLAISVLGEVSKPGRYNIDRDKITLLDAISMAGDLTIYGKRDNVYVMRNEEGKQTSYRVNLLSAQDVYSSPAYYLQQNDVIYVEPNSVRARQSTVNGNNVRSTSFWISLASLLTTITVLFVK</sequence>
<name>A0A7G1HZZ4_9BACT</name>
<dbReference type="InterPro" id="IPR049712">
    <property type="entry name" value="Poly_export"/>
</dbReference>
<keyword evidence="11" id="KW-0472">Membrane</keyword>
<evidence type="ECO:0000313" key="17">
    <source>
        <dbReference type="EMBL" id="BCI64603.1"/>
    </source>
</evidence>
<evidence type="ECO:0000256" key="8">
    <source>
        <dbReference type="ARBA" id="ARBA00023047"/>
    </source>
</evidence>
<dbReference type="GO" id="GO:0009279">
    <property type="term" value="C:cell outer membrane"/>
    <property type="evidence" value="ECO:0007669"/>
    <property type="project" value="UniProtKB-SubCell"/>
</dbReference>
<protein>
    <submittedName>
        <fullName evidence="17">Polysaccharide export outer membrane protein</fullName>
    </submittedName>
</protein>
<evidence type="ECO:0000256" key="6">
    <source>
        <dbReference type="ARBA" id="ARBA00022692"/>
    </source>
</evidence>
<dbReference type="PROSITE" id="PS51257">
    <property type="entry name" value="PROKAR_LIPOPROTEIN"/>
    <property type="match status" value="1"/>
</dbReference>
<accession>A0A7G1HZZ4</accession>
<keyword evidence="14" id="KW-0449">Lipoprotein</keyword>
<evidence type="ECO:0000256" key="14">
    <source>
        <dbReference type="ARBA" id="ARBA00023288"/>
    </source>
</evidence>